<sequence>MVLTGRGVDEGMAAKFEKIVVNKWLAEKKSADDVFDFVLKRVGDQALEGPDLNTWVSYVMKLDKEDPYKTMFLVLQKRFDKKELNSMVSQATESSHTKELGWRLIQETWLSESMTAERVFNRLELDQAGISLFKQPDLAMWISHVTKLDKQKADELMLAVLQPRYPKKQLTKMISAAKEVDETKEFATRMEKQLLRS</sequence>
<evidence type="ECO:0000313" key="3">
    <source>
        <dbReference type="EMBL" id="KAE9064099.1"/>
    </source>
</evidence>
<protein>
    <recommendedName>
        <fullName evidence="19">RXLR phytopathogen effector protein WY-domain domain-containing protein</fullName>
    </recommendedName>
</protein>
<dbReference type="EMBL" id="QXGE01004495">
    <property type="protein sequence ID" value="KAE9270444.1"/>
    <property type="molecule type" value="Genomic_DNA"/>
</dbReference>
<evidence type="ECO:0000313" key="18">
    <source>
        <dbReference type="Proteomes" id="UP000488956"/>
    </source>
</evidence>
<dbReference type="EMBL" id="QXFW01004401">
    <property type="protein sequence ID" value="KAE8965876.1"/>
    <property type="molecule type" value="Genomic_DNA"/>
</dbReference>
<evidence type="ECO:0000313" key="2">
    <source>
        <dbReference type="EMBL" id="KAE8965876.1"/>
    </source>
</evidence>
<evidence type="ECO:0000313" key="10">
    <source>
        <dbReference type="Proteomes" id="UP000429523"/>
    </source>
</evidence>
<evidence type="ECO:0000313" key="8">
    <source>
        <dbReference type="EMBL" id="KAE9193825.1"/>
    </source>
</evidence>
<dbReference type="EMBL" id="QXFX01004430">
    <property type="protein sequence ID" value="KAE9064099.1"/>
    <property type="molecule type" value="Genomic_DNA"/>
</dbReference>
<dbReference type="EMBL" id="QXGF01004076">
    <property type="protein sequence ID" value="KAE8920336.1"/>
    <property type="molecule type" value="Genomic_DNA"/>
</dbReference>
<keyword evidence="11" id="KW-1185">Reference proteome</keyword>
<evidence type="ECO:0000313" key="6">
    <source>
        <dbReference type="EMBL" id="KAE9166636.1"/>
    </source>
</evidence>
<evidence type="ECO:0000313" key="11">
    <source>
        <dbReference type="Proteomes" id="UP000433483"/>
    </source>
</evidence>
<evidence type="ECO:0000313" key="5">
    <source>
        <dbReference type="EMBL" id="KAE9073216.1"/>
    </source>
</evidence>
<evidence type="ECO:0000313" key="15">
    <source>
        <dbReference type="Proteomes" id="UP000441208"/>
    </source>
</evidence>
<dbReference type="EMBL" id="QXGB01004331">
    <property type="protein sequence ID" value="KAE9166636.1"/>
    <property type="molecule type" value="Genomic_DNA"/>
</dbReference>
<accession>A0A6A4BCY8</accession>
<dbReference type="Proteomes" id="UP000441208">
    <property type="component" value="Unassembled WGS sequence"/>
</dbReference>
<evidence type="ECO:0000313" key="14">
    <source>
        <dbReference type="Proteomes" id="UP000440732"/>
    </source>
</evidence>
<dbReference type="EMBL" id="QXGC01001916">
    <property type="protein sequence ID" value="KAE9193825.1"/>
    <property type="molecule type" value="Genomic_DNA"/>
</dbReference>
<dbReference type="Proteomes" id="UP000440732">
    <property type="component" value="Unassembled WGS sequence"/>
</dbReference>
<name>A0A6A4BCY8_9STRA</name>
<dbReference type="Proteomes" id="UP000437068">
    <property type="component" value="Unassembled WGS sequence"/>
</dbReference>
<dbReference type="AlphaFoldDB" id="A0A6A4BCY8"/>
<gene>
    <name evidence="9" type="ORF">PF001_g28803</name>
    <name evidence="7" type="ORF">PF002_g29417</name>
    <name evidence="8" type="ORF">PF004_g20900</name>
    <name evidence="6" type="ORF">PF005_g29121</name>
    <name evidence="5" type="ORF">PF006_g28786</name>
    <name evidence="4" type="ORF">PF007_g29032</name>
    <name evidence="1" type="ORF">PF009_g29367</name>
    <name evidence="3" type="ORF">PF010_g28745</name>
    <name evidence="2" type="ORF">PF011_g28132</name>
</gene>
<organism evidence="9 12">
    <name type="scientific">Phytophthora fragariae</name>
    <dbReference type="NCBI Taxonomy" id="53985"/>
    <lineage>
        <taxon>Eukaryota</taxon>
        <taxon>Sar</taxon>
        <taxon>Stramenopiles</taxon>
        <taxon>Oomycota</taxon>
        <taxon>Peronosporomycetes</taxon>
        <taxon>Peronosporales</taxon>
        <taxon>Peronosporaceae</taxon>
        <taxon>Phytophthora</taxon>
    </lineage>
</organism>
<dbReference type="Proteomes" id="UP000429523">
    <property type="component" value="Unassembled WGS sequence"/>
</dbReference>
<evidence type="ECO:0000313" key="17">
    <source>
        <dbReference type="Proteomes" id="UP000476176"/>
    </source>
</evidence>
<dbReference type="EMBL" id="QXFZ01004284">
    <property type="protein sequence ID" value="KAE9064906.1"/>
    <property type="molecule type" value="Genomic_DNA"/>
</dbReference>
<dbReference type="Proteomes" id="UP000476176">
    <property type="component" value="Unassembled WGS sequence"/>
</dbReference>
<dbReference type="EMBL" id="QXGD01004014">
    <property type="protein sequence ID" value="KAE9173010.1"/>
    <property type="molecule type" value="Genomic_DNA"/>
</dbReference>
<evidence type="ECO:0008006" key="19">
    <source>
        <dbReference type="Google" id="ProtNLM"/>
    </source>
</evidence>
<reference evidence="10 11" key="1">
    <citation type="submission" date="2018-08" db="EMBL/GenBank/DDBJ databases">
        <title>Genomic investigation of the strawberry pathogen Phytophthora fragariae indicates pathogenicity is determined by transcriptional variation in three key races.</title>
        <authorList>
            <person name="Adams T.M."/>
            <person name="Armitage A.D."/>
            <person name="Sobczyk M.K."/>
            <person name="Bates H.J."/>
            <person name="Dunwell J.M."/>
            <person name="Nellist C.F."/>
            <person name="Harrison R.J."/>
        </authorList>
    </citation>
    <scope>NUCLEOTIDE SEQUENCE [LARGE SCALE GENOMIC DNA]</scope>
    <source>
        <strain evidence="9 12">A4</strain>
        <strain evidence="7 13">BC-1</strain>
        <strain evidence="8 17">BC-23</strain>
        <strain evidence="6 11">NOV-27</strain>
        <strain evidence="5 14">NOV-5</strain>
        <strain evidence="4 15">NOV-71</strain>
        <strain evidence="1 10">NOV-9</strain>
        <strain evidence="3 18">ONT-3</strain>
        <strain evidence="2 16">SCRP245</strain>
    </source>
</reference>
<dbReference type="Proteomes" id="UP000433483">
    <property type="component" value="Unassembled WGS sequence"/>
</dbReference>
<dbReference type="Proteomes" id="UP000460718">
    <property type="component" value="Unassembled WGS sequence"/>
</dbReference>
<dbReference type="Proteomes" id="UP000440367">
    <property type="component" value="Unassembled WGS sequence"/>
</dbReference>
<evidence type="ECO:0000313" key="13">
    <source>
        <dbReference type="Proteomes" id="UP000440367"/>
    </source>
</evidence>
<evidence type="ECO:0000313" key="1">
    <source>
        <dbReference type="EMBL" id="KAE8920336.1"/>
    </source>
</evidence>
<dbReference type="OrthoDB" id="128274at2759"/>
<dbReference type="EMBL" id="QXGA01004469">
    <property type="protein sequence ID" value="KAE9073216.1"/>
    <property type="molecule type" value="Genomic_DNA"/>
</dbReference>
<proteinExistence type="predicted"/>
<evidence type="ECO:0000313" key="16">
    <source>
        <dbReference type="Proteomes" id="UP000460718"/>
    </source>
</evidence>
<dbReference type="Proteomes" id="UP000488956">
    <property type="component" value="Unassembled WGS sequence"/>
</dbReference>
<evidence type="ECO:0000313" key="12">
    <source>
        <dbReference type="Proteomes" id="UP000437068"/>
    </source>
</evidence>
<evidence type="ECO:0000313" key="4">
    <source>
        <dbReference type="EMBL" id="KAE9064906.1"/>
    </source>
</evidence>
<evidence type="ECO:0000313" key="7">
    <source>
        <dbReference type="EMBL" id="KAE9173010.1"/>
    </source>
</evidence>
<comment type="caution">
    <text evidence="9">The sequence shown here is derived from an EMBL/GenBank/DDBJ whole genome shotgun (WGS) entry which is preliminary data.</text>
</comment>
<evidence type="ECO:0000313" key="9">
    <source>
        <dbReference type="EMBL" id="KAE9270444.1"/>
    </source>
</evidence>